<sequence length="615" mass="66000">MKKRLLALIMSSIVMVSALTGCGKQQDAGSSEGVLPTGTFEGIGNSFGGELKVSVKLADGKIEEITILEHKDTPGVSDPAMKDIPVAIIEAQSTDVEVASGASMSSKGIMEAVQNALDNANGVVKEEVTLLEEPDVLIVGGGMAGMVSAITAAENGAKVIIFEKTGKLGGTFGGSTLSGTNTKMQEENGITDDSPEKFFQDFIRLNEGYKEIYPEAEYTWNEDLGRYYAEHSGEAVDWLDELGADMKDRTPSQPTLYEPLSVPRVYVGDRASYEEVVTKELQKHIDAGNVSVALNTKGEELLMNGKEVVGVKVTKADGTEAEFKADSTILATGGYGHSEELVKKYNFQNFTTTCPEFVTGDGHIMAEKAGAVLKNMDFLTAYSGGLKNEENGLKKVDSIRVKDFPYIIFVNENGERFIDELGNEDGSDYDKISSSWKKAKDNKVYIMLDQAMVDSLKAEGKSIISGDKDWSKFAAQLEKGEVLFTGSTIEDVAEKAGINGANLATTIERYNGFARNGIDEDFGRTRLMTEFTGGTYYVFETTPYLMITAGGPDMNDKGEVLNADGEAIPGLYQAGEIIGMANAFGRTTIGGIGNTGNVVWGKLAGSSAAEYAKSK</sequence>
<dbReference type="Pfam" id="PF00890">
    <property type="entry name" value="FAD_binding_2"/>
    <property type="match status" value="1"/>
</dbReference>
<evidence type="ECO:0000313" key="13">
    <source>
        <dbReference type="Proteomes" id="UP000596929"/>
    </source>
</evidence>
<comment type="cofactor">
    <cofactor evidence="1">
        <name>FMN</name>
        <dbReference type="ChEBI" id="CHEBI:58210"/>
    </cofactor>
</comment>
<feature type="chain" id="PRO_5047366070" description="Urocanate reductase" evidence="10">
    <location>
        <begin position="21"/>
        <end position="615"/>
    </location>
</feature>
<evidence type="ECO:0000256" key="8">
    <source>
        <dbReference type="ARBA" id="ARBA00023002"/>
    </source>
</evidence>
<protein>
    <recommendedName>
        <fullName evidence="5">Urocanate reductase</fullName>
        <ecNumber evidence="4">1.3.99.33</ecNumber>
    </recommendedName>
</protein>
<evidence type="ECO:0000256" key="10">
    <source>
        <dbReference type="SAM" id="SignalP"/>
    </source>
</evidence>
<reference evidence="12 13" key="1">
    <citation type="submission" date="2020-08" db="EMBL/GenBank/DDBJ databases">
        <title>Genome public.</title>
        <authorList>
            <person name="Liu C."/>
            <person name="Sun Q."/>
        </authorList>
    </citation>
    <scope>NUCLEOTIDE SEQUENCE [LARGE SCALE GENOMIC DNA]</scope>
    <source>
        <strain evidence="12 13">NSJ-6</strain>
    </source>
</reference>
<comment type="similarity">
    <text evidence="3">Belongs to the FAD-dependent oxidoreductase 2 family. FRD/SDH subfamily.</text>
</comment>
<dbReference type="EC" id="1.3.99.33" evidence="4"/>
<dbReference type="SUPFAM" id="SSF51905">
    <property type="entry name" value="FAD/NAD(P)-binding domain"/>
    <property type="match status" value="1"/>
</dbReference>
<comment type="cofactor">
    <cofactor evidence="2">
        <name>FAD</name>
        <dbReference type="ChEBI" id="CHEBI:57692"/>
    </cofactor>
</comment>
<dbReference type="InterPro" id="IPR050315">
    <property type="entry name" value="FAD-oxidoreductase_2"/>
</dbReference>
<evidence type="ECO:0000256" key="1">
    <source>
        <dbReference type="ARBA" id="ARBA00001917"/>
    </source>
</evidence>
<evidence type="ECO:0000313" key="12">
    <source>
        <dbReference type="EMBL" id="MBC5628298.1"/>
    </source>
</evidence>
<organism evidence="12 13">
    <name type="scientific">Clostridium hominis</name>
    <dbReference type="NCBI Taxonomy" id="2763036"/>
    <lineage>
        <taxon>Bacteria</taxon>
        <taxon>Bacillati</taxon>
        <taxon>Bacillota</taxon>
        <taxon>Clostridia</taxon>
        <taxon>Eubacteriales</taxon>
        <taxon>Clostridiaceae</taxon>
        <taxon>Clostridium</taxon>
    </lineage>
</organism>
<dbReference type="EMBL" id="JACOOO010000005">
    <property type="protein sequence ID" value="MBC5628298.1"/>
    <property type="molecule type" value="Genomic_DNA"/>
</dbReference>
<dbReference type="InterPro" id="IPR027477">
    <property type="entry name" value="Succ_DH/fumarate_Rdtase_cat_sf"/>
</dbReference>
<evidence type="ECO:0000259" key="11">
    <source>
        <dbReference type="SMART" id="SM00900"/>
    </source>
</evidence>
<dbReference type="SUPFAM" id="SSF56425">
    <property type="entry name" value="Succinate dehydrogenase/fumarate reductase flavoprotein, catalytic domain"/>
    <property type="match status" value="1"/>
</dbReference>
<keyword evidence="13" id="KW-1185">Reference proteome</keyword>
<evidence type="ECO:0000256" key="2">
    <source>
        <dbReference type="ARBA" id="ARBA00001974"/>
    </source>
</evidence>
<proteinExistence type="inferred from homology"/>
<evidence type="ECO:0000256" key="6">
    <source>
        <dbReference type="ARBA" id="ARBA00022630"/>
    </source>
</evidence>
<dbReference type="InterPro" id="IPR036188">
    <property type="entry name" value="FAD/NAD-bd_sf"/>
</dbReference>
<evidence type="ECO:0000256" key="9">
    <source>
        <dbReference type="ARBA" id="ARBA00049922"/>
    </source>
</evidence>
<comment type="catalytic activity">
    <reaction evidence="9">
        <text>dihydrourocanate + A = urocanate + AH2</text>
        <dbReference type="Rhea" id="RHEA:36059"/>
        <dbReference type="ChEBI" id="CHEBI:13193"/>
        <dbReference type="ChEBI" id="CHEBI:17499"/>
        <dbReference type="ChEBI" id="CHEBI:27247"/>
        <dbReference type="ChEBI" id="CHEBI:72991"/>
        <dbReference type="EC" id="1.3.99.33"/>
    </reaction>
</comment>
<evidence type="ECO:0000256" key="3">
    <source>
        <dbReference type="ARBA" id="ARBA00008040"/>
    </source>
</evidence>
<comment type="caution">
    <text evidence="12">The sequence shown here is derived from an EMBL/GenBank/DDBJ whole genome shotgun (WGS) entry which is preliminary data.</text>
</comment>
<dbReference type="Gene3D" id="3.90.700.10">
    <property type="entry name" value="Succinate dehydrogenase/fumarate reductase flavoprotein, catalytic domain"/>
    <property type="match status" value="1"/>
</dbReference>
<evidence type="ECO:0000256" key="7">
    <source>
        <dbReference type="ARBA" id="ARBA00022827"/>
    </source>
</evidence>
<dbReference type="Gene3D" id="3.50.50.60">
    <property type="entry name" value="FAD/NAD(P)-binding domain"/>
    <property type="match status" value="1"/>
</dbReference>
<keyword evidence="7" id="KW-0274">FAD</keyword>
<dbReference type="PANTHER" id="PTHR43400:SF7">
    <property type="entry name" value="FAD-DEPENDENT OXIDOREDUCTASE 2 FAD BINDING DOMAIN-CONTAINING PROTEIN"/>
    <property type="match status" value="1"/>
</dbReference>
<dbReference type="RefSeq" id="WP_186859459.1">
    <property type="nucleotide sequence ID" value="NZ_JACOOO010000005.1"/>
</dbReference>
<evidence type="ECO:0000256" key="5">
    <source>
        <dbReference type="ARBA" id="ARBA00015872"/>
    </source>
</evidence>
<gene>
    <name evidence="12" type="ORF">H8S20_05255</name>
</gene>
<dbReference type="Pfam" id="PF04205">
    <property type="entry name" value="FMN_bind"/>
    <property type="match status" value="1"/>
</dbReference>
<keyword evidence="6" id="KW-0285">Flavoprotein</keyword>
<dbReference type="SMART" id="SM00900">
    <property type="entry name" value="FMN_bind"/>
    <property type="match status" value="1"/>
</dbReference>
<dbReference type="PROSITE" id="PS51257">
    <property type="entry name" value="PROKAR_LIPOPROTEIN"/>
    <property type="match status" value="1"/>
</dbReference>
<feature type="domain" description="FMN-binding" evidence="11">
    <location>
        <begin position="46"/>
        <end position="120"/>
    </location>
</feature>
<dbReference type="PANTHER" id="PTHR43400">
    <property type="entry name" value="FUMARATE REDUCTASE"/>
    <property type="match status" value="1"/>
</dbReference>
<dbReference type="Gene3D" id="3.90.1010.20">
    <property type="match status" value="1"/>
</dbReference>
<dbReference type="InterPro" id="IPR007329">
    <property type="entry name" value="FMN-bd"/>
</dbReference>
<dbReference type="InterPro" id="IPR003953">
    <property type="entry name" value="FAD-dep_OxRdtase_2_FAD-bd"/>
</dbReference>
<dbReference type="Proteomes" id="UP000596929">
    <property type="component" value="Unassembled WGS sequence"/>
</dbReference>
<keyword evidence="8" id="KW-0560">Oxidoreductase</keyword>
<keyword evidence="10" id="KW-0732">Signal</keyword>
<evidence type="ECO:0000256" key="4">
    <source>
        <dbReference type="ARBA" id="ARBA00013137"/>
    </source>
</evidence>
<name>A0ABR7DC72_9CLOT</name>
<feature type="signal peptide" evidence="10">
    <location>
        <begin position="1"/>
        <end position="20"/>
    </location>
</feature>
<accession>A0ABR7DC72</accession>